<dbReference type="PANTHER" id="PTHR47950">
    <property type="entry name" value="CYTOCHROME P450, FAMILY 76, SUBFAMILY C, POLYPEPTIDE 5-RELATED"/>
    <property type="match status" value="1"/>
</dbReference>
<dbReference type="GO" id="GO:0020037">
    <property type="term" value="F:heme binding"/>
    <property type="evidence" value="ECO:0007669"/>
    <property type="project" value="InterPro"/>
</dbReference>
<keyword evidence="9" id="KW-0503">Monooxygenase</keyword>
<dbReference type="InterPro" id="IPR036396">
    <property type="entry name" value="Cyt_P450_sf"/>
</dbReference>
<dbReference type="Pfam" id="PF00067">
    <property type="entry name" value="p450"/>
    <property type="match status" value="1"/>
</dbReference>
<reference evidence="11" key="1">
    <citation type="journal article" date="2012" name="Nature">
        <title>The tomato genome sequence provides insights into fleshy fruit evolution.</title>
        <authorList>
            <consortium name="Tomato Genome Consortium"/>
        </authorList>
    </citation>
    <scope>NUCLEOTIDE SEQUENCE [LARGE SCALE GENOMIC DNA]</scope>
    <source>
        <strain evidence="11">cv. Heinz 1706</strain>
    </source>
</reference>
<evidence type="ECO:0008006" key="13">
    <source>
        <dbReference type="Google" id="ProtNLM"/>
    </source>
</evidence>
<keyword evidence="5" id="KW-0479">Metal-binding</keyword>
<comment type="subcellular location">
    <subcellularLocation>
        <location evidence="1">Membrane</location>
    </subcellularLocation>
</comment>
<evidence type="ECO:0000256" key="9">
    <source>
        <dbReference type="ARBA" id="ARBA00023033"/>
    </source>
</evidence>
<evidence type="ECO:0000256" key="8">
    <source>
        <dbReference type="ARBA" id="ARBA00023004"/>
    </source>
</evidence>
<evidence type="ECO:0000256" key="3">
    <source>
        <dbReference type="ARBA" id="ARBA00022617"/>
    </source>
</evidence>
<evidence type="ECO:0000256" key="1">
    <source>
        <dbReference type="ARBA" id="ARBA00004370"/>
    </source>
</evidence>
<evidence type="ECO:0000256" key="5">
    <source>
        <dbReference type="ARBA" id="ARBA00022723"/>
    </source>
</evidence>
<dbReference type="GO" id="GO:0004497">
    <property type="term" value="F:monooxygenase activity"/>
    <property type="evidence" value="ECO:0007669"/>
    <property type="project" value="UniProtKB-KW"/>
</dbReference>
<comment type="similarity">
    <text evidence="2">Belongs to the cytochrome P450 family.</text>
</comment>
<evidence type="ECO:0000256" key="2">
    <source>
        <dbReference type="ARBA" id="ARBA00010617"/>
    </source>
</evidence>
<dbReference type="InParanoid" id="A0A3Q7I533"/>
<dbReference type="PRINTS" id="PR00463">
    <property type="entry name" value="EP450I"/>
</dbReference>
<keyword evidence="3" id="KW-0349">Heme</keyword>
<evidence type="ECO:0000256" key="4">
    <source>
        <dbReference type="ARBA" id="ARBA00022692"/>
    </source>
</evidence>
<dbReference type="GO" id="GO:0016020">
    <property type="term" value="C:membrane"/>
    <property type="evidence" value="ECO:0007669"/>
    <property type="project" value="UniProtKB-SubCell"/>
</dbReference>
<dbReference type="InterPro" id="IPR002401">
    <property type="entry name" value="Cyt_P450_E_grp-I"/>
</dbReference>
<dbReference type="OMA" id="GHINTVV"/>
<dbReference type="PANTHER" id="PTHR47950:SF4">
    <property type="entry name" value="GERANIOL 8-HYDROXYLASE-LIKE"/>
    <property type="match status" value="1"/>
</dbReference>
<evidence type="ECO:0000256" key="10">
    <source>
        <dbReference type="ARBA" id="ARBA00023136"/>
    </source>
</evidence>
<keyword evidence="6" id="KW-1133">Transmembrane helix</keyword>
<evidence type="ECO:0000256" key="6">
    <source>
        <dbReference type="ARBA" id="ARBA00022989"/>
    </source>
</evidence>
<evidence type="ECO:0000313" key="12">
    <source>
        <dbReference type="Proteomes" id="UP000004994"/>
    </source>
</evidence>
<proteinExistence type="inferred from homology"/>
<keyword evidence="10" id="KW-0472">Membrane</keyword>
<keyword evidence="8" id="KW-0408">Iron</keyword>
<dbReference type="Gramene" id="Solyc09g061795.1.1">
    <property type="protein sequence ID" value="Solyc09g061795.1.1"/>
    <property type="gene ID" value="Solyc09g061795.1"/>
</dbReference>
<protein>
    <recommendedName>
        <fullName evidence="13">Cytochrome P450</fullName>
    </recommendedName>
</protein>
<dbReference type="STRING" id="4081.A0A3Q7I533"/>
<dbReference type="GO" id="GO:0016705">
    <property type="term" value="F:oxidoreductase activity, acting on paired donors, with incorporation or reduction of molecular oxygen"/>
    <property type="evidence" value="ECO:0007669"/>
    <property type="project" value="InterPro"/>
</dbReference>
<reference evidence="11" key="2">
    <citation type="submission" date="2019-01" db="UniProtKB">
        <authorList>
            <consortium name="EnsemblPlants"/>
        </authorList>
    </citation>
    <scope>IDENTIFICATION</scope>
    <source>
        <strain evidence="11">cv. Heinz 1706</strain>
    </source>
</reference>
<dbReference type="GO" id="GO:0005506">
    <property type="term" value="F:iron ion binding"/>
    <property type="evidence" value="ECO:0007669"/>
    <property type="project" value="InterPro"/>
</dbReference>
<keyword evidence="12" id="KW-1185">Reference proteome</keyword>
<keyword evidence="4" id="KW-0812">Transmembrane</keyword>
<dbReference type="AlphaFoldDB" id="A0A3Q7I533"/>
<accession>A0A3Q7I533</accession>
<name>A0A3Q7I533_SOLLC</name>
<dbReference type="Proteomes" id="UP000004994">
    <property type="component" value="Chromosome 9"/>
</dbReference>
<organism evidence="11">
    <name type="scientific">Solanum lycopersicum</name>
    <name type="common">Tomato</name>
    <name type="synonym">Lycopersicon esculentum</name>
    <dbReference type="NCBI Taxonomy" id="4081"/>
    <lineage>
        <taxon>Eukaryota</taxon>
        <taxon>Viridiplantae</taxon>
        <taxon>Streptophyta</taxon>
        <taxon>Embryophyta</taxon>
        <taxon>Tracheophyta</taxon>
        <taxon>Spermatophyta</taxon>
        <taxon>Magnoliopsida</taxon>
        <taxon>eudicotyledons</taxon>
        <taxon>Gunneridae</taxon>
        <taxon>Pentapetalae</taxon>
        <taxon>asterids</taxon>
        <taxon>lamiids</taxon>
        <taxon>Solanales</taxon>
        <taxon>Solanaceae</taxon>
        <taxon>Solanoideae</taxon>
        <taxon>Solaneae</taxon>
        <taxon>Solanum</taxon>
        <taxon>Solanum subgen. Lycopersicon</taxon>
    </lineage>
</organism>
<sequence length="271" mass="31049">MNLKLGHINTVVTSSSILAKQVTQRQNLSFSRRSIPDGLYACNHSVVWLPVNSQWRTLRKNMNSHIMPGNNIDVSKHLRREKVQELIENCHKSVRNCEAVNVGRAEFKDLMGNIMVEAGKPNLVYYSPFLEKIDPQGTDATSNTFEWAMAELLKNLHILEKAQEELAQVIVKGKLIDEADVTELPYLRCIVKETIRIHPQSPFLIPRKAEEDVELSGYIISKDSQVLVNVWEIGHDASLWEDPLDVKPERFWESDMDIRDPDFELIPFDAC</sequence>
<dbReference type="EnsemblPlants" id="Solyc09g061795.1.1">
    <property type="protein sequence ID" value="Solyc09g061795.1.1"/>
    <property type="gene ID" value="Solyc09g061795.1"/>
</dbReference>
<evidence type="ECO:0000256" key="7">
    <source>
        <dbReference type="ARBA" id="ARBA00023002"/>
    </source>
</evidence>
<keyword evidence="7" id="KW-0560">Oxidoreductase</keyword>
<dbReference type="Gene3D" id="1.10.630.10">
    <property type="entry name" value="Cytochrome P450"/>
    <property type="match status" value="2"/>
</dbReference>
<dbReference type="InterPro" id="IPR001128">
    <property type="entry name" value="Cyt_P450"/>
</dbReference>
<dbReference type="SUPFAM" id="SSF48264">
    <property type="entry name" value="Cytochrome P450"/>
    <property type="match status" value="1"/>
</dbReference>
<evidence type="ECO:0000313" key="11">
    <source>
        <dbReference type="EnsemblPlants" id="Solyc09g061795.1.1"/>
    </source>
</evidence>